<feature type="transmembrane region" description="Helical" evidence="9">
    <location>
        <begin position="6"/>
        <end position="26"/>
    </location>
</feature>
<evidence type="ECO:0000313" key="12">
    <source>
        <dbReference type="Proteomes" id="UP000292544"/>
    </source>
</evidence>
<keyword evidence="8" id="KW-0902">Two-component regulatory system</keyword>
<dbReference type="PANTHER" id="PTHR43065:SF10">
    <property type="entry name" value="PEROXIDE STRESS-ACTIVATED HISTIDINE KINASE MAK3"/>
    <property type="match status" value="1"/>
</dbReference>
<gene>
    <name evidence="11" type="primary">prsK</name>
    <name evidence="11" type="ORF">EXY25_05865</name>
</gene>
<evidence type="ECO:0000259" key="10">
    <source>
        <dbReference type="PROSITE" id="PS50109"/>
    </source>
</evidence>
<evidence type="ECO:0000256" key="3">
    <source>
        <dbReference type="ARBA" id="ARBA00022553"/>
    </source>
</evidence>
<comment type="catalytic activity">
    <reaction evidence="1">
        <text>ATP + protein L-histidine = ADP + protein N-phospho-L-histidine.</text>
        <dbReference type="EC" id="2.7.13.3"/>
    </reaction>
</comment>
<evidence type="ECO:0000313" key="11">
    <source>
        <dbReference type="EMBL" id="TAA46779.1"/>
    </source>
</evidence>
<feature type="domain" description="Histidine kinase" evidence="10">
    <location>
        <begin position="479"/>
        <end position="682"/>
    </location>
</feature>
<dbReference type="InterPro" id="IPR036890">
    <property type="entry name" value="HATPase_C_sf"/>
</dbReference>
<dbReference type="PANTHER" id="PTHR43065">
    <property type="entry name" value="SENSOR HISTIDINE KINASE"/>
    <property type="match status" value="1"/>
</dbReference>
<keyword evidence="6 11" id="KW-0418">Kinase</keyword>
<feature type="transmembrane region" description="Helical" evidence="9">
    <location>
        <begin position="188"/>
        <end position="209"/>
    </location>
</feature>
<evidence type="ECO:0000256" key="1">
    <source>
        <dbReference type="ARBA" id="ARBA00000085"/>
    </source>
</evidence>
<feature type="transmembrane region" description="Helical" evidence="9">
    <location>
        <begin position="71"/>
        <end position="88"/>
    </location>
</feature>
<comment type="caution">
    <text evidence="11">The sequence shown here is derived from an EMBL/GenBank/DDBJ whole genome shotgun (WGS) entry which is preliminary data.</text>
</comment>
<dbReference type="SUPFAM" id="SSF55874">
    <property type="entry name" value="ATPase domain of HSP90 chaperone/DNA topoisomerase II/histidine kinase"/>
    <property type="match status" value="1"/>
</dbReference>
<dbReference type="InterPro" id="IPR014265">
    <property type="entry name" value="XrtA/PrsK"/>
</dbReference>
<keyword evidence="7" id="KW-0067">ATP-binding</keyword>
<keyword evidence="9" id="KW-0472">Membrane</keyword>
<evidence type="ECO:0000256" key="9">
    <source>
        <dbReference type="SAM" id="Phobius"/>
    </source>
</evidence>
<name>A0ABY1WPZ2_9GAMM</name>
<keyword evidence="9" id="KW-1133">Transmembrane helix</keyword>
<dbReference type="Proteomes" id="UP000292544">
    <property type="component" value="Unassembled WGS sequence"/>
</dbReference>
<dbReference type="EC" id="2.7.13.3" evidence="2"/>
<protein>
    <recommendedName>
        <fullName evidence="2">histidine kinase</fullName>
        <ecNumber evidence="2">2.7.13.3</ecNumber>
    </recommendedName>
</protein>
<dbReference type="EMBL" id="SHLY01000002">
    <property type="protein sequence ID" value="TAA46779.1"/>
    <property type="molecule type" value="Genomic_DNA"/>
</dbReference>
<proteinExistence type="predicted"/>
<sequence>MDMAHLNLASYLFAALAFLLFFGLQLTARREGLPARLLVVATLVSGIWSLVLAVASLTASPPYHLMLALDAVRYIACILFLGSLLQTSDNLNQLIAQSRLLRIFVPLALLLVVMDLFMPELGFPPVTVLFSAHLSLAVVGLMIVEQVFRFGDRQQKWALKPLCLAYGAQFAFDFAMFAEATLFNHLDLMMWVGRGVVFALTVPFLLISARRIKQLSLRIFVSRQVVYHSTLLFGAGLYLLLMAAVGYYIRFFGGEWGTLGQVLFFALALLLLASLFLSESLRRQVQVFITKHFYANRYDYRIEWLKTNQKLAERADDACIYQTALDAMATVAKAPAGILLRRSDRMLSIQAHLGTITAEQAQLIASEVIRAEAFCLQSRWIIDLHEFSEHPERYPELTLDVPLLHKYGIKTLVPMIEGEELTGFFALGRLEGEPEINWEDRDLFNTVTHQLATFLSLHEASEALAESKQFDAFNRMSAFLVHDLKNIVAQLNLIVVNAVRHKHNPEFIDDSLDTLTNAVSKMQRIMNQLKQSTPSPESRRQVALCALLEEQVARHQSQQPQPELSCVTDATIRVDSERLSAIIGNLIQNAQDATDKSGSVTVSLTTNNDWVDICVSDTGSGMSAQFINERLFKPFDTTKGNAGMGIGVYDARQFVQNCGGNLTVQSELGEGSCFTLRLPLHS</sequence>
<feature type="transmembrane region" description="Helical" evidence="9">
    <location>
        <begin position="38"/>
        <end position="59"/>
    </location>
</feature>
<evidence type="ECO:0000256" key="8">
    <source>
        <dbReference type="ARBA" id="ARBA00023012"/>
    </source>
</evidence>
<evidence type="ECO:0000256" key="2">
    <source>
        <dbReference type="ARBA" id="ARBA00012438"/>
    </source>
</evidence>
<keyword evidence="9" id="KW-0812">Transmembrane</keyword>
<dbReference type="Pfam" id="PF02518">
    <property type="entry name" value="HATPase_c"/>
    <property type="match status" value="1"/>
</dbReference>
<keyword evidence="12" id="KW-1185">Reference proteome</keyword>
<reference evidence="12" key="1">
    <citation type="submission" date="2019-02" db="EMBL/GenBank/DDBJ databases">
        <title>Draft genome sequence of Muricauda sp. 176CP4-71.</title>
        <authorList>
            <person name="Park J.-S."/>
        </authorList>
    </citation>
    <scope>NUCLEOTIDE SEQUENCE [LARGE SCALE GENOMIC DNA]</scope>
    <source>
        <strain evidence="12">176GS2-150</strain>
    </source>
</reference>
<evidence type="ECO:0000256" key="7">
    <source>
        <dbReference type="ARBA" id="ARBA00022840"/>
    </source>
</evidence>
<keyword evidence="4 11" id="KW-0808">Transferase</keyword>
<feature type="transmembrane region" description="Helical" evidence="9">
    <location>
        <begin position="230"/>
        <end position="250"/>
    </location>
</feature>
<evidence type="ECO:0000256" key="4">
    <source>
        <dbReference type="ARBA" id="ARBA00022679"/>
    </source>
</evidence>
<keyword evidence="5" id="KW-0547">Nucleotide-binding</keyword>
<dbReference type="Gene3D" id="3.30.565.10">
    <property type="entry name" value="Histidine kinase-like ATPase, C-terminal domain"/>
    <property type="match status" value="1"/>
</dbReference>
<feature type="transmembrane region" description="Helical" evidence="9">
    <location>
        <begin position="162"/>
        <end position="182"/>
    </location>
</feature>
<dbReference type="InterPro" id="IPR005467">
    <property type="entry name" value="His_kinase_dom"/>
</dbReference>
<feature type="transmembrane region" description="Helical" evidence="9">
    <location>
        <begin position="130"/>
        <end position="150"/>
    </location>
</feature>
<evidence type="ECO:0000256" key="6">
    <source>
        <dbReference type="ARBA" id="ARBA00022777"/>
    </source>
</evidence>
<dbReference type="SUPFAM" id="SSF55781">
    <property type="entry name" value="GAF domain-like"/>
    <property type="match status" value="1"/>
</dbReference>
<dbReference type="SMART" id="SM00387">
    <property type="entry name" value="HATPase_c"/>
    <property type="match status" value="1"/>
</dbReference>
<dbReference type="InterPro" id="IPR004358">
    <property type="entry name" value="Sig_transdc_His_kin-like_C"/>
</dbReference>
<dbReference type="PROSITE" id="PS50109">
    <property type="entry name" value="HIS_KIN"/>
    <property type="match status" value="1"/>
</dbReference>
<dbReference type="InterPro" id="IPR003594">
    <property type="entry name" value="HATPase_dom"/>
</dbReference>
<accession>A0ABY1WPZ2</accession>
<feature type="transmembrane region" description="Helical" evidence="9">
    <location>
        <begin position="100"/>
        <end position="118"/>
    </location>
</feature>
<dbReference type="GO" id="GO:0004673">
    <property type="term" value="F:protein histidine kinase activity"/>
    <property type="evidence" value="ECO:0007669"/>
    <property type="project" value="UniProtKB-EC"/>
</dbReference>
<keyword evidence="3" id="KW-0597">Phosphoprotein</keyword>
<evidence type="ECO:0000256" key="5">
    <source>
        <dbReference type="ARBA" id="ARBA00022741"/>
    </source>
</evidence>
<feature type="transmembrane region" description="Helical" evidence="9">
    <location>
        <begin position="256"/>
        <end position="277"/>
    </location>
</feature>
<dbReference type="RefSeq" id="WP_130566086.1">
    <property type="nucleotide sequence ID" value="NZ_SHLY01000002.1"/>
</dbReference>
<dbReference type="NCBIfam" id="TIGR02916">
    <property type="entry name" value="PEP_his_kin"/>
    <property type="match status" value="1"/>
</dbReference>
<organism evidence="11 12">
    <name type="scientific">Corallincola spongiicola</name>
    <dbReference type="NCBI Taxonomy" id="2520508"/>
    <lineage>
        <taxon>Bacteria</taxon>
        <taxon>Pseudomonadati</taxon>
        <taxon>Pseudomonadota</taxon>
        <taxon>Gammaproteobacteria</taxon>
        <taxon>Alteromonadales</taxon>
        <taxon>Psychromonadaceae</taxon>
        <taxon>Corallincola</taxon>
    </lineage>
</organism>
<dbReference type="PRINTS" id="PR00344">
    <property type="entry name" value="BCTRLSENSOR"/>
</dbReference>